<feature type="chain" id="PRO_5038090251" evidence="1">
    <location>
        <begin position="30"/>
        <end position="305"/>
    </location>
</feature>
<dbReference type="Pfam" id="PF10938">
    <property type="entry name" value="YfdX"/>
    <property type="match status" value="1"/>
</dbReference>
<dbReference type="AlphaFoldDB" id="A0A975ML09"/>
<gene>
    <name evidence="2" type="ORF">KEF85_10280</name>
</gene>
<evidence type="ECO:0000313" key="2">
    <source>
        <dbReference type="EMBL" id="QWF69760.1"/>
    </source>
</evidence>
<evidence type="ECO:0000313" key="3">
    <source>
        <dbReference type="Proteomes" id="UP000676649"/>
    </source>
</evidence>
<organism evidence="2 3">
    <name type="scientific">Methylomonas paludis</name>
    <dbReference type="NCBI Taxonomy" id="1173101"/>
    <lineage>
        <taxon>Bacteria</taxon>
        <taxon>Pseudomonadati</taxon>
        <taxon>Pseudomonadota</taxon>
        <taxon>Gammaproteobacteria</taxon>
        <taxon>Methylococcales</taxon>
        <taxon>Methylococcaceae</taxon>
        <taxon>Methylomonas</taxon>
    </lineage>
</organism>
<dbReference type="Proteomes" id="UP000676649">
    <property type="component" value="Chromosome"/>
</dbReference>
<evidence type="ECO:0000256" key="1">
    <source>
        <dbReference type="SAM" id="SignalP"/>
    </source>
</evidence>
<keyword evidence="3" id="KW-1185">Reference proteome</keyword>
<dbReference type="KEGG" id="mpad:KEF85_10280"/>
<name>A0A975ML09_9GAMM</name>
<dbReference type="RefSeq" id="WP_215580185.1">
    <property type="nucleotide sequence ID" value="NZ_CP073754.1"/>
</dbReference>
<feature type="signal peptide" evidence="1">
    <location>
        <begin position="1"/>
        <end position="29"/>
    </location>
</feature>
<protein>
    <submittedName>
        <fullName evidence="2">YfdX family protein</fullName>
    </submittedName>
</protein>
<dbReference type="EMBL" id="CP073754">
    <property type="protein sequence ID" value="QWF69760.1"/>
    <property type="molecule type" value="Genomic_DNA"/>
</dbReference>
<accession>A0A975ML09</accession>
<dbReference type="InterPro" id="IPR021236">
    <property type="entry name" value="Uncharacterised_YfdX"/>
</dbReference>
<keyword evidence="1" id="KW-0732">Signal</keyword>
<reference evidence="2" key="1">
    <citation type="submission" date="2021-04" db="EMBL/GenBank/DDBJ databases">
        <title>Draft genome sequence data of methanotrophic Methylovulum sp. strain S1L and Methylomonas sp. strain S2AM isolated from boreal lake water columns.</title>
        <authorList>
            <person name="Rissanen A.J."/>
            <person name="Mangayil R."/>
            <person name="Svenning M.M."/>
            <person name="Khanongnuch R."/>
        </authorList>
    </citation>
    <scope>NUCLEOTIDE SEQUENCE</scope>
    <source>
        <strain evidence="2">S2AM</strain>
    </source>
</reference>
<sequence>MKIQKLKIRAVIGSTVMPLILSLPLTAFAVDAAKNPPAATAATPDLTTSIKDSSTGKQLAKEAVDAAIATQTALKALANNQPKEALAALQVASGDLHLLLAREPALELVPIDIQVQVLEGPTDLKVIKSLKNQLSGLINDEKFQDARPILDSLVDEIRVTVASLPLGTYLATIDQVVPLIAAGNLSEAKRELIKALDTLVYEQDITPLSIFRAEDKLNQAFQIEHKEDLSKQENKDKISQLVIETNQDINVAEALGYGIKKDFEPLYNEMDTLKKSIGTAGFKGEWQKIKNALSTFKNKIIHPHG</sequence>
<proteinExistence type="predicted"/>